<proteinExistence type="predicted"/>
<sequence length="47" mass="5434">MDDEIINTPDGPMTWAAWKKKNPVQIPSRRTKGKKLPNKVKLRTDET</sequence>
<keyword evidence="3" id="KW-1185">Reference proteome</keyword>
<feature type="region of interest" description="Disordered" evidence="1">
    <location>
        <begin position="21"/>
        <end position="47"/>
    </location>
</feature>
<evidence type="ECO:0000313" key="3">
    <source>
        <dbReference type="Proteomes" id="UP000519023"/>
    </source>
</evidence>
<dbReference type="Proteomes" id="UP000519023">
    <property type="component" value="Unassembled WGS sequence"/>
</dbReference>
<comment type="caution">
    <text evidence="2">The sequence shown here is derived from an EMBL/GenBank/DDBJ whole genome shotgun (WGS) entry which is preliminary data.</text>
</comment>
<dbReference type="AlphaFoldDB" id="A0A7X9ZQ49"/>
<name>A0A7X9ZQ49_9SPHN</name>
<organism evidence="2 3">
    <name type="scientific">Sphingobium psychrophilum</name>
    <dbReference type="NCBI Taxonomy" id="2728834"/>
    <lineage>
        <taxon>Bacteria</taxon>
        <taxon>Pseudomonadati</taxon>
        <taxon>Pseudomonadota</taxon>
        <taxon>Alphaproteobacteria</taxon>
        <taxon>Sphingomonadales</taxon>
        <taxon>Sphingomonadaceae</taxon>
        <taxon>Sphingobium</taxon>
    </lineage>
</organism>
<protein>
    <submittedName>
        <fullName evidence="2">Uncharacterized protein</fullName>
    </submittedName>
</protein>
<evidence type="ECO:0000256" key="1">
    <source>
        <dbReference type="SAM" id="MobiDB-lite"/>
    </source>
</evidence>
<accession>A0A7X9ZQ49</accession>
<dbReference type="RefSeq" id="WP_169570425.1">
    <property type="nucleotide sequence ID" value="NZ_JABBFV010000001.1"/>
</dbReference>
<feature type="compositionally biased region" description="Basic residues" evidence="1">
    <location>
        <begin position="29"/>
        <end position="41"/>
    </location>
</feature>
<gene>
    <name evidence="2" type="ORF">HHL08_00335</name>
</gene>
<reference evidence="2 3" key="1">
    <citation type="submission" date="2020-04" db="EMBL/GenBank/DDBJ databases">
        <title>Sphingobium sp. AR-3-1 isolated from Arctic soil.</title>
        <authorList>
            <person name="Dahal R.H."/>
            <person name="Chaudhary D.K."/>
        </authorList>
    </citation>
    <scope>NUCLEOTIDE SEQUENCE [LARGE SCALE GENOMIC DNA]</scope>
    <source>
        <strain evidence="2 3">AR-3-1</strain>
    </source>
</reference>
<dbReference type="EMBL" id="JABBFV010000001">
    <property type="protein sequence ID" value="NML08605.1"/>
    <property type="molecule type" value="Genomic_DNA"/>
</dbReference>
<evidence type="ECO:0000313" key="2">
    <source>
        <dbReference type="EMBL" id="NML08605.1"/>
    </source>
</evidence>